<evidence type="ECO:0000313" key="3">
    <source>
        <dbReference type="Proteomes" id="UP000516052"/>
    </source>
</evidence>
<organism evidence="2 3">
    <name type="scientific">Streptomyces roseirectus</name>
    <dbReference type="NCBI Taxonomy" id="2768066"/>
    <lineage>
        <taxon>Bacteria</taxon>
        <taxon>Bacillati</taxon>
        <taxon>Actinomycetota</taxon>
        <taxon>Actinomycetes</taxon>
        <taxon>Kitasatosporales</taxon>
        <taxon>Streptomycetaceae</taxon>
        <taxon>Streptomyces</taxon>
    </lineage>
</organism>
<accession>A0A7H0IQD4</accession>
<feature type="region of interest" description="Disordered" evidence="1">
    <location>
        <begin position="56"/>
        <end position="80"/>
    </location>
</feature>
<dbReference type="KEGG" id="sroi:IAG44_40035"/>
<reference evidence="2 3" key="1">
    <citation type="submission" date="2020-08" db="EMBL/GenBank/DDBJ databases">
        <title>A novel species.</title>
        <authorList>
            <person name="Gao J."/>
        </authorList>
    </citation>
    <scope>NUCLEOTIDE SEQUENCE [LARGE SCALE GENOMIC DNA]</scope>
    <source>
        <strain evidence="2 3">CRXT-G-22</strain>
    </source>
</reference>
<name>A0A7H0IQD4_9ACTN</name>
<proteinExistence type="predicted"/>
<sequence>MHTYTFVLDQPHREDLDGPRYVVADGDTVEDAEMRARDHLRKTTGAVHGFRRTLIRDGAPLTPPGLDGGTWTDARQRPAP</sequence>
<dbReference type="Proteomes" id="UP000516052">
    <property type="component" value="Chromosome"/>
</dbReference>
<evidence type="ECO:0000256" key="1">
    <source>
        <dbReference type="SAM" id="MobiDB-lite"/>
    </source>
</evidence>
<dbReference type="AlphaFoldDB" id="A0A7H0IQD4"/>
<evidence type="ECO:0000313" key="2">
    <source>
        <dbReference type="EMBL" id="QNP75000.1"/>
    </source>
</evidence>
<keyword evidence="3" id="KW-1185">Reference proteome</keyword>
<protein>
    <submittedName>
        <fullName evidence="2">Uncharacterized protein</fullName>
    </submittedName>
</protein>
<dbReference type="RefSeq" id="WP_187751923.1">
    <property type="nucleotide sequence ID" value="NZ_CP060828.1"/>
</dbReference>
<dbReference type="EMBL" id="CP060828">
    <property type="protein sequence ID" value="QNP75000.1"/>
    <property type="molecule type" value="Genomic_DNA"/>
</dbReference>
<gene>
    <name evidence="2" type="ORF">IAG44_40035</name>
</gene>